<dbReference type="Proteomes" id="UP000790787">
    <property type="component" value="Chromosome 22"/>
</dbReference>
<gene>
    <name evidence="2" type="primary">LOC142176023</name>
</gene>
<dbReference type="RefSeq" id="XP_075099160.1">
    <property type="nucleotide sequence ID" value="XM_075243059.1"/>
</dbReference>
<reference evidence="2" key="2">
    <citation type="submission" date="2025-08" db="UniProtKB">
        <authorList>
            <consortium name="RefSeq"/>
        </authorList>
    </citation>
    <scope>IDENTIFICATION</scope>
    <source>
        <tissue evidence="2">Leaf</tissue>
    </source>
</reference>
<evidence type="ECO:0000313" key="1">
    <source>
        <dbReference type="Proteomes" id="UP000790787"/>
    </source>
</evidence>
<reference evidence="1" key="1">
    <citation type="journal article" date="2014" name="Nat. Commun.">
        <title>The tobacco genome sequence and its comparison with those of tomato and potato.</title>
        <authorList>
            <person name="Sierro N."/>
            <person name="Battey J.N."/>
            <person name="Ouadi S."/>
            <person name="Bakaher N."/>
            <person name="Bovet L."/>
            <person name="Willig A."/>
            <person name="Goepfert S."/>
            <person name="Peitsch M.C."/>
            <person name="Ivanov N.V."/>
        </authorList>
    </citation>
    <scope>NUCLEOTIDE SEQUENCE [LARGE SCALE GENOMIC DNA]</scope>
</reference>
<organism evidence="1 2">
    <name type="scientific">Nicotiana tabacum</name>
    <name type="common">Common tobacco</name>
    <dbReference type="NCBI Taxonomy" id="4097"/>
    <lineage>
        <taxon>Eukaryota</taxon>
        <taxon>Viridiplantae</taxon>
        <taxon>Streptophyta</taxon>
        <taxon>Embryophyta</taxon>
        <taxon>Tracheophyta</taxon>
        <taxon>Spermatophyta</taxon>
        <taxon>Magnoliopsida</taxon>
        <taxon>eudicotyledons</taxon>
        <taxon>Gunneridae</taxon>
        <taxon>Pentapetalae</taxon>
        <taxon>asterids</taxon>
        <taxon>lamiids</taxon>
        <taxon>Solanales</taxon>
        <taxon>Solanaceae</taxon>
        <taxon>Nicotianoideae</taxon>
        <taxon>Nicotianeae</taxon>
        <taxon>Nicotiana</taxon>
    </lineage>
</organism>
<name>A0AC58TPL4_TOBAC</name>
<protein>
    <submittedName>
        <fullName evidence="2">Uncharacterized protein LOC142176023</fullName>
    </submittedName>
</protein>
<proteinExistence type="predicted"/>
<keyword evidence="1" id="KW-1185">Reference proteome</keyword>
<evidence type="ECO:0000313" key="2">
    <source>
        <dbReference type="RefSeq" id="XP_075099160.1"/>
    </source>
</evidence>
<sequence length="182" mass="21027">MDKQFEHFIEVLMQVHVNLPFTKVISQMPAYAMFLKEILSNKELEKEIEAIRSALVSLQLADQIRIIPEEIVKDVLVWEDKFVFPADFIAVNIKENKEVPLILGSSFLATGRAILDIQGKHLMLRVEEERLVFKMKEAIGEPREELVAYSDFKVDVPRKLAEEGCDFELRSQYGSKMNDLEL</sequence>
<accession>A0AC58TPL4</accession>